<evidence type="ECO:0000313" key="2">
    <source>
        <dbReference type="EMBL" id="GGC59181.1"/>
    </source>
</evidence>
<name>A0A916U507_9SPHI</name>
<proteinExistence type="predicted"/>
<sequence length="75" mass="7738">MEANKNLQQPARDGHDNTGTQGYDSLQDAGYTGTGSGRDHKEGTGTGSSSESFHDVPPANGEGLSDEDQALDSGI</sequence>
<reference evidence="2" key="2">
    <citation type="submission" date="2020-09" db="EMBL/GenBank/DDBJ databases">
        <authorList>
            <person name="Sun Q."/>
            <person name="Zhou Y."/>
        </authorList>
    </citation>
    <scope>NUCLEOTIDE SEQUENCE</scope>
    <source>
        <strain evidence="2">CGMCC 1.15343</strain>
    </source>
</reference>
<gene>
    <name evidence="2" type="ORF">GCM10011387_11000</name>
</gene>
<dbReference type="EMBL" id="BMIL01000003">
    <property type="protein sequence ID" value="GGC59181.1"/>
    <property type="molecule type" value="Genomic_DNA"/>
</dbReference>
<evidence type="ECO:0000256" key="1">
    <source>
        <dbReference type="SAM" id="MobiDB-lite"/>
    </source>
</evidence>
<reference evidence="2" key="1">
    <citation type="journal article" date="2014" name="Int. J. Syst. Evol. Microbiol.">
        <title>Complete genome sequence of Corynebacterium casei LMG S-19264T (=DSM 44701T), isolated from a smear-ripened cheese.</title>
        <authorList>
            <consortium name="US DOE Joint Genome Institute (JGI-PGF)"/>
            <person name="Walter F."/>
            <person name="Albersmeier A."/>
            <person name="Kalinowski J."/>
            <person name="Ruckert C."/>
        </authorList>
    </citation>
    <scope>NUCLEOTIDE SEQUENCE</scope>
    <source>
        <strain evidence="2">CGMCC 1.15343</strain>
    </source>
</reference>
<comment type="caution">
    <text evidence="2">The sequence shown here is derived from an EMBL/GenBank/DDBJ whole genome shotgun (WGS) entry which is preliminary data.</text>
</comment>
<dbReference type="RefSeq" id="WP_188625851.1">
    <property type="nucleotide sequence ID" value="NZ_BMIL01000003.1"/>
</dbReference>
<dbReference type="AlphaFoldDB" id="A0A916U507"/>
<feature type="region of interest" description="Disordered" evidence="1">
    <location>
        <begin position="1"/>
        <end position="75"/>
    </location>
</feature>
<feature type="compositionally biased region" description="Acidic residues" evidence="1">
    <location>
        <begin position="64"/>
        <end position="75"/>
    </location>
</feature>
<protein>
    <submittedName>
        <fullName evidence="2">Uncharacterized protein</fullName>
    </submittedName>
</protein>
<organism evidence="2 3">
    <name type="scientific">Pedobacter quisquiliarum</name>
    <dbReference type="NCBI Taxonomy" id="1834438"/>
    <lineage>
        <taxon>Bacteria</taxon>
        <taxon>Pseudomonadati</taxon>
        <taxon>Bacteroidota</taxon>
        <taxon>Sphingobacteriia</taxon>
        <taxon>Sphingobacteriales</taxon>
        <taxon>Sphingobacteriaceae</taxon>
        <taxon>Pedobacter</taxon>
    </lineage>
</organism>
<dbReference type="Proteomes" id="UP000651668">
    <property type="component" value="Unassembled WGS sequence"/>
</dbReference>
<keyword evidence="3" id="KW-1185">Reference proteome</keyword>
<accession>A0A916U507</accession>
<evidence type="ECO:0000313" key="3">
    <source>
        <dbReference type="Proteomes" id="UP000651668"/>
    </source>
</evidence>